<reference evidence="5 6" key="1">
    <citation type="submission" date="2023-03" db="EMBL/GenBank/DDBJ databases">
        <authorList>
            <person name="Kaur S."/>
            <person name="Espinosa-Saiz D."/>
            <person name="Velazquez E."/>
            <person name="Menendez E."/>
            <person name="diCenzo G.C."/>
        </authorList>
    </citation>
    <scope>NUCLEOTIDE SEQUENCE [LARGE SCALE GENOMIC DNA]</scope>
    <source>
        <strain evidence="5 6">LMG 24692</strain>
    </source>
</reference>
<dbReference type="InterPro" id="IPR050469">
    <property type="entry name" value="Diguanylate_Cyclase"/>
</dbReference>
<dbReference type="PANTHER" id="PTHR45138:SF9">
    <property type="entry name" value="DIGUANYLATE CYCLASE DGCM-RELATED"/>
    <property type="match status" value="1"/>
</dbReference>
<evidence type="ECO:0000313" key="6">
    <source>
        <dbReference type="Proteomes" id="UP001229355"/>
    </source>
</evidence>
<dbReference type="RefSeq" id="WP_280657890.1">
    <property type="nucleotide sequence ID" value="NZ_CP120373.1"/>
</dbReference>
<comment type="catalytic activity">
    <reaction evidence="2">
        <text>2 GTP = 3',3'-c-di-GMP + 2 diphosphate</text>
        <dbReference type="Rhea" id="RHEA:24898"/>
        <dbReference type="ChEBI" id="CHEBI:33019"/>
        <dbReference type="ChEBI" id="CHEBI:37565"/>
        <dbReference type="ChEBI" id="CHEBI:58805"/>
        <dbReference type="EC" id="2.7.7.65"/>
    </reaction>
</comment>
<evidence type="ECO:0000256" key="1">
    <source>
        <dbReference type="ARBA" id="ARBA00012528"/>
    </source>
</evidence>
<proteinExistence type="predicted"/>
<keyword evidence="3" id="KW-1133">Transmembrane helix</keyword>
<dbReference type="EMBL" id="CP120373">
    <property type="protein sequence ID" value="WEX85806.1"/>
    <property type="molecule type" value="Genomic_DNA"/>
</dbReference>
<keyword evidence="3" id="KW-0812">Transmembrane</keyword>
<feature type="domain" description="GGDEF" evidence="4">
    <location>
        <begin position="82"/>
        <end position="214"/>
    </location>
</feature>
<organism evidence="5 6">
    <name type="scientific">Sinorhizobium garamanticum</name>
    <dbReference type="NCBI Taxonomy" id="680247"/>
    <lineage>
        <taxon>Bacteria</taxon>
        <taxon>Pseudomonadati</taxon>
        <taxon>Pseudomonadota</taxon>
        <taxon>Alphaproteobacteria</taxon>
        <taxon>Hyphomicrobiales</taxon>
        <taxon>Rhizobiaceae</taxon>
        <taxon>Sinorhizobium/Ensifer group</taxon>
        <taxon>Sinorhizobium</taxon>
    </lineage>
</organism>
<keyword evidence="3" id="KW-0472">Membrane</keyword>
<evidence type="ECO:0000259" key="4">
    <source>
        <dbReference type="PROSITE" id="PS50887"/>
    </source>
</evidence>
<sequence>MSIATALAFIRGLPPHAYWGILSLAAIIPLLIAPPIAIGALSVLRLLTITIDRLDNCVRYDPLTGLLTRLYLLNQIREQLAIGGTFLMIDADHFKSVNDTYGHDIGDEALKCLANVLRAALPPDALAGRLGGEEFGVFLPAKANVEAAHLADALCNAMRRSGKIIAGHRINLTISIGVAQHRPSNTLEQTMKLADEALYHAKRTGRDRYHIAADNESDATPATASIRAHRERRLQQLAAANS</sequence>
<dbReference type="SMART" id="SM00267">
    <property type="entry name" value="GGDEF"/>
    <property type="match status" value="1"/>
</dbReference>
<name>A0ABY8D4M7_9HYPH</name>
<keyword evidence="6" id="KW-1185">Reference proteome</keyword>
<dbReference type="Gene3D" id="3.30.70.270">
    <property type="match status" value="1"/>
</dbReference>
<evidence type="ECO:0000313" key="5">
    <source>
        <dbReference type="EMBL" id="WEX85806.1"/>
    </source>
</evidence>
<dbReference type="SUPFAM" id="SSF55073">
    <property type="entry name" value="Nucleotide cyclase"/>
    <property type="match status" value="1"/>
</dbReference>
<feature type="transmembrane region" description="Helical" evidence="3">
    <location>
        <begin position="17"/>
        <end position="44"/>
    </location>
</feature>
<dbReference type="CDD" id="cd01949">
    <property type="entry name" value="GGDEF"/>
    <property type="match status" value="1"/>
</dbReference>
<evidence type="ECO:0000256" key="2">
    <source>
        <dbReference type="ARBA" id="ARBA00034247"/>
    </source>
</evidence>
<dbReference type="Proteomes" id="UP001229355">
    <property type="component" value="Chromosome 1"/>
</dbReference>
<evidence type="ECO:0000256" key="3">
    <source>
        <dbReference type="SAM" id="Phobius"/>
    </source>
</evidence>
<gene>
    <name evidence="5" type="ORF">PZN02_002041</name>
</gene>
<dbReference type="PROSITE" id="PS50887">
    <property type="entry name" value="GGDEF"/>
    <property type="match status" value="1"/>
</dbReference>
<accession>A0ABY8D4M7</accession>
<dbReference type="InterPro" id="IPR043128">
    <property type="entry name" value="Rev_trsase/Diguanyl_cyclase"/>
</dbReference>
<dbReference type="EC" id="2.7.7.65" evidence="1"/>
<dbReference type="InterPro" id="IPR000160">
    <property type="entry name" value="GGDEF_dom"/>
</dbReference>
<dbReference type="NCBIfam" id="TIGR00254">
    <property type="entry name" value="GGDEF"/>
    <property type="match status" value="1"/>
</dbReference>
<dbReference type="Pfam" id="PF00990">
    <property type="entry name" value="GGDEF"/>
    <property type="match status" value="1"/>
</dbReference>
<dbReference type="InterPro" id="IPR029787">
    <property type="entry name" value="Nucleotide_cyclase"/>
</dbReference>
<protein>
    <recommendedName>
        <fullName evidence="1">diguanylate cyclase</fullName>
        <ecNumber evidence="1">2.7.7.65</ecNumber>
    </recommendedName>
</protein>
<dbReference type="PANTHER" id="PTHR45138">
    <property type="entry name" value="REGULATORY COMPONENTS OF SENSORY TRANSDUCTION SYSTEM"/>
    <property type="match status" value="1"/>
</dbReference>